<dbReference type="NCBIfam" id="TIGR01788">
    <property type="entry name" value="Glu-decarb-GAD"/>
    <property type="match status" value="1"/>
</dbReference>
<dbReference type="InterPro" id="IPR015424">
    <property type="entry name" value="PyrdxlP-dep_Trfase"/>
</dbReference>
<evidence type="ECO:0000256" key="7">
    <source>
        <dbReference type="PIRSR" id="PIRSR602129-50"/>
    </source>
</evidence>
<sequence>MGLHEKDDRREELDDDVYASTDLAVSMPKYKFPHIEQNPRHAYSVVHDELMLDGNSRQNLATFCQTWLEPEVHQLMDECLDKNMIDKDEYPQTAEIEARCVHMLADLWNSPSEANTIGCSTTGSSEAAMLGGMAMKNRWKAKRIAAGKSYDKPNMITGPVQVCWHKFARYWDIELREVPMEEGRLLLTPEEVIKRCDENTIGVVPTLGVTFTCQYEPIFEISEALEAFEKKTGLDIPIHVDGASGGFLAPFCAPELVWDFRLPRVKSINASGHKFGLAPLGVGWVIWREQSDLPEDLIFWVNYLGGNMRDLALNFSRPGGQVVCQYYNFLRLGRDGYRKIHSACYDTASYLAEEIEKFGLFDVIYDGDRRSGIPALCWKLKPGLKPGFSLYDLADRLCARGWQVPAYSLPADQTDQVIQRILVRHGVSRDLGALLLVDMKRSIEYFEGHPVSAPLSEEEAGGFHH</sequence>
<dbReference type="GO" id="GO:0006538">
    <property type="term" value="P:L-glutamate catabolic process"/>
    <property type="evidence" value="ECO:0007669"/>
    <property type="project" value="TreeGrafter"/>
</dbReference>
<dbReference type="PANTHER" id="PTHR43321:SF3">
    <property type="entry name" value="GLUTAMATE DECARBOXYLASE"/>
    <property type="match status" value="1"/>
</dbReference>
<dbReference type="EMBL" id="SJPF01000001">
    <property type="protein sequence ID" value="TWT38475.1"/>
    <property type="molecule type" value="Genomic_DNA"/>
</dbReference>
<dbReference type="OrthoDB" id="9803665at2"/>
<feature type="modified residue" description="N6-(pyridoxal phosphate)lysine" evidence="7">
    <location>
        <position position="274"/>
    </location>
</feature>
<dbReference type="Gene3D" id="4.10.280.50">
    <property type="match status" value="1"/>
</dbReference>
<evidence type="ECO:0000256" key="3">
    <source>
        <dbReference type="ARBA" id="ARBA00012421"/>
    </source>
</evidence>
<dbReference type="GO" id="GO:0004351">
    <property type="term" value="F:glutamate decarboxylase activity"/>
    <property type="evidence" value="ECO:0007669"/>
    <property type="project" value="UniProtKB-EC"/>
</dbReference>
<keyword evidence="4 7" id="KW-0663">Pyridoxal phosphate</keyword>
<dbReference type="SUPFAM" id="SSF53383">
    <property type="entry name" value="PLP-dependent transferases"/>
    <property type="match status" value="1"/>
</dbReference>
<evidence type="ECO:0000256" key="4">
    <source>
        <dbReference type="ARBA" id="ARBA00022898"/>
    </source>
</evidence>
<evidence type="ECO:0000256" key="9">
    <source>
        <dbReference type="RuleBase" id="RU361171"/>
    </source>
</evidence>
<dbReference type="InterPro" id="IPR010107">
    <property type="entry name" value="Glutamate_decarboxylase"/>
</dbReference>
<comment type="cofactor">
    <cofactor evidence="1 7 8">
        <name>pyridoxal 5'-phosphate</name>
        <dbReference type="ChEBI" id="CHEBI:597326"/>
    </cofactor>
</comment>
<comment type="caution">
    <text evidence="10">The sequence shown here is derived from an EMBL/GenBank/DDBJ whole genome shotgun (WGS) entry which is preliminary data.</text>
</comment>
<dbReference type="CDD" id="cd06450">
    <property type="entry name" value="DOPA_deC_like"/>
    <property type="match status" value="1"/>
</dbReference>
<protein>
    <recommendedName>
        <fullName evidence="3 9">Glutamate decarboxylase</fullName>
        <ecNumber evidence="3 9">4.1.1.15</ecNumber>
    </recommendedName>
</protein>
<evidence type="ECO:0000256" key="2">
    <source>
        <dbReference type="ARBA" id="ARBA00009533"/>
    </source>
</evidence>
<dbReference type="FunFam" id="3.40.640.10:FF:000017">
    <property type="entry name" value="Glutamate decarboxylase"/>
    <property type="match status" value="1"/>
</dbReference>
<keyword evidence="9" id="KW-0210">Decarboxylase</keyword>
<dbReference type="GO" id="GO:0005829">
    <property type="term" value="C:cytosol"/>
    <property type="evidence" value="ECO:0007669"/>
    <property type="project" value="TreeGrafter"/>
</dbReference>
<dbReference type="FunFam" id="4.10.280.50:FF:000001">
    <property type="entry name" value="Glutamate decarboxylase"/>
    <property type="match status" value="1"/>
</dbReference>
<gene>
    <name evidence="10" type="primary">gadB</name>
    <name evidence="10" type="ORF">Enr8_01670</name>
</gene>
<keyword evidence="11" id="KW-1185">Reference proteome</keyword>
<dbReference type="Proteomes" id="UP000318878">
    <property type="component" value="Unassembled WGS sequence"/>
</dbReference>
<organism evidence="10 11">
    <name type="scientific">Blastopirellula retiformator</name>
    <dbReference type="NCBI Taxonomy" id="2527970"/>
    <lineage>
        <taxon>Bacteria</taxon>
        <taxon>Pseudomonadati</taxon>
        <taxon>Planctomycetota</taxon>
        <taxon>Planctomycetia</taxon>
        <taxon>Pirellulales</taxon>
        <taxon>Pirellulaceae</taxon>
        <taxon>Blastopirellula</taxon>
    </lineage>
</organism>
<accession>A0A5C5VKW2</accession>
<dbReference type="Gene3D" id="3.90.1150.160">
    <property type="match status" value="1"/>
</dbReference>
<dbReference type="InterPro" id="IPR002129">
    <property type="entry name" value="PyrdxlP-dep_de-COase"/>
</dbReference>
<proteinExistence type="inferred from homology"/>
<keyword evidence="5 8" id="KW-0456">Lyase</keyword>
<evidence type="ECO:0000313" key="11">
    <source>
        <dbReference type="Proteomes" id="UP000318878"/>
    </source>
</evidence>
<dbReference type="GO" id="GO:0030170">
    <property type="term" value="F:pyridoxal phosphate binding"/>
    <property type="evidence" value="ECO:0007669"/>
    <property type="project" value="InterPro"/>
</dbReference>
<dbReference type="Pfam" id="PF00282">
    <property type="entry name" value="Pyridoxal_deC"/>
    <property type="match status" value="1"/>
</dbReference>
<dbReference type="AlphaFoldDB" id="A0A5C5VKW2"/>
<dbReference type="EC" id="4.1.1.15" evidence="3 9"/>
<dbReference type="InterPro" id="IPR015421">
    <property type="entry name" value="PyrdxlP-dep_Trfase_major"/>
</dbReference>
<dbReference type="RefSeq" id="WP_146428725.1">
    <property type="nucleotide sequence ID" value="NZ_SJPF01000001.1"/>
</dbReference>
<evidence type="ECO:0000313" key="10">
    <source>
        <dbReference type="EMBL" id="TWT38475.1"/>
    </source>
</evidence>
<evidence type="ECO:0000256" key="6">
    <source>
        <dbReference type="ARBA" id="ARBA00048868"/>
    </source>
</evidence>
<evidence type="ECO:0000256" key="5">
    <source>
        <dbReference type="ARBA" id="ARBA00023239"/>
    </source>
</evidence>
<comment type="similarity">
    <text evidence="2 8">Belongs to the group II decarboxylase family.</text>
</comment>
<comment type="catalytic activity">
    <reaction evidence="6 9">
        <text>L-glutamate + H(+) = 4-aminobutanoate + CO2</text>
        <dbReference type="Rhea" id="RHEA:17785"/>
        <dbReference type="ChEBI" id="CHEBI:15378"/>
        <dbReference type="ChEBI" id="CHEBI:16526"/>
        <dbReference type="ChEBI" id="CHEBI:29985"/>
        <dbReference type="ChEBI" id="CHEBI:59888"/>
        <dbReference type="EC" id="4.1.1.15"/>
    </reaction>
</comment>
<name>A0A5C5VKW2_9BACT</name>
<reference evidence="10 11" key="1">
    <citation type="submission" date="2019-02" db="EMBL/GenBank/DDBJ databases">
        <title>Deep-cultivation of Planctomycetes and their phenomic and genomic characterization uncovers novel biology.</title>
        <authorList>
            <person name="Wiegand S."/>
            <person name="Jogler M."/>
            <person name="Boedeker C."/>
            <person name="Pinto D."/>
            <person name="Vollmers J."/>
            <person name="Rivas-Marin E."/>
            <person name="Kohn T."/>
            <person name="Peeters S.H."/>
            <person name="Heuer A."/>
            <person name="Rast P."/>
            <person name="Oberbeckmann S."/>
            <person name="Bunk B."/>
            <person name="Jeske O."/>
            <person name="Meyerdierks A."/>
            <person name="Storesund J.E."/>
            <person name="Kallscheuer N."/>
            <person name="Luecker S."/>
            <person name="Lage O.M."/>
            <person name="Pohl T."/>
            <person name="Merkel B.J."/>
            <person name="Hornburger P."/>
            <person name="Mueller R.-W."/>
            <person name="Bruemmer F."/>
            <person name="Labrenz M."/>
            <person name="Spormann A.M."/>
            <person name="Op Den Camp H."/>
            <person name="Overmann J."/>
            <person name="Amann R."/>
            <person name="Jetten M.S.M."/>
            <person name="Mascher T."/>
            <person name="Medema M.H."/>
            <person name="Devos D.P."/>
            <person name="Kaster A.-K."/>
            <person name="Ovreas L."/>
            <person name="Rohde M."/>
            <person name="Galperin M.Y."/>
            <person name="Jogler C."/>
        </authorList>
    </citation>
    <scope>NUCLEOTIDE SEQUENCE [LARGE SCALE GENOMIC DNA]</scope>
    <source>
        <strain evidence="10 11">Enr8</strain>
    </source>
</reference>
<evidence type="ECO:0000256" key="1">
    <source>
        <dbReference type="ARBA" id="ARBA00001933"/>
    </source>
</evidence>
<dbReference type="PANTHER" id="PTHR43321">
    <property type="entry name" value="GLUTAMATE DECARBOXYLASE"/>
    <property type="match status" value="1"/>
</dbReference>
<dbReference type="Gene3D" id="3.40.640.10">
    <property type="entry name" value="Type I PLP-dependent aspartate aminotransferase-like (Major domain)"/>
    <property type="match status" value="1"/>
</dbReference>
<evidence type="ECO:0000256" key="8">
    <source>
        <dbReference type="RuleBase" id="RU000382"/>
    </source>
</evidence>